<dbReference type="GO" id="GO:0016787">
    <property type="term" value="F:hydrolase activity"/>
    <property type="evidence" value="ECO:0007669"/>
    <property type="project" value="InterPro"/>
</dbReference>
<dbReference type="SMART" id="SM00487">
    <property type="entry name" value="DEXDc"/>
    <property type="match status" value="1"/>
</dbReference>
<feature type="domain" description="Helicase ATP-binding" evidence="1">
    <location>
        <begin position="108"/>
        <end position="272"/>
    </location>
</feature>
<dbReference type="EMBL" id="UGNP01000001">
    <property type="protein sequence ID" value="STX09541.1"/>
    <property type="molecule type" value="Genomic_DNA"/>
</dbReference>
<keyword evidence="4" id="KW-0347">Helicase</keyword>
<dbReference type="InterPro" id="IPR006935">
    <property type="entry name" value="Helicase/UvrB_N"/>
</dbReference>
<dbReference type="Proteomes" id="UP000294641">
    <property type="component" value="Unassembled WGS sequence"/>
</dbReference>
<dbReference type="Pfam" id="PF00271">
    <property type="entry name" value="Helicase_C"/>
    <property type="match status" value="1"/>
</dbReference>
<keyword evidence="4" id="KW-0378">Hydrolase</keyword>
<dbReference type="Gene3D" id="3.40.50.300">
    <property type="entry name" value="P-loop containing nucleotide triphosphate hydrolases"/>
    <property type="match status" value="2"/>
</dbReference>
<name>A0A8B4QA57_9BACL</name>
<dbReference type="OrthoDB" id="9802848at2"/>
<dbReference type="GO" id="GO:0004386">
    <property type="term" value="F:helicase activity"/>
    <property type="evidence" value="ECO:0007669"/>
    <property type="project" value="UniProtKB-KW"/>
</dbReference>
<dbReference type="InterPro" id="IPR014001">
    <property type="entry name" value="Helicase_ATP-bd"/>
</dbReference>
<evidence type="ECO:0000313" key="4">
    <source>
        <dbReference type="EMBL" id="TDR35187.1"/>
    </source>
</evidence>
<keyword evidence="6" id="KW-1185">Reference proteome</keyword>
<dbReference type="GO" id="GO:0005829">
    <property type="term" value="C:cytosol"/>
    <property type="evidence" value="ECO:0007669"/>
    <property type="project" value="TreeGrafter"/>
</dbReference>
<reference evidence="4 6" key="2">
    <citation type="submission" date="2019-03" db="EMBL/GenBank/DDBJ databases">
        <title>Genomic Encyclopedia of Type Strains, Phase IV (KMG-IV): sequencing the most valuable type-strain genomes for metagenomic binning, comparative biology and taxonomic classification.</title>
        <authorList>
            <person name="Goeker M."/>
        </authorList>
    </citation>
    <scope>NUCLEOTIDE SEQUENCE [LARGE SCALE GENOMIC DNA]</scope>
    <source>
        <strain evidence="4 6">DSM 20580</strain>
    </source>
</reference>
<evidence type="ECO:0000259" key="2">
    <source>
        <dbReference type="PROSITE" id="PS51194"/>
    </source>
</evidence>
<evidence type="ECO:0000313" key="3">
    <source>
        <dbReference type="EMBL" id="STX09541.1"/>
    </source>
</evidence>
<gene>
    <name evidence="4" type="ORF">DFR61_13238</name>
    <name evidence="3" type="ORF">NCTC10597_01219</name>
</gene>
<evidence type="ECO:0000259" key="1">
    <source>
        <dbReference type="PROSITE" id="PS51192"/>
    </source>
</evidence>
<comment type="caution">
    <text evidence="3">The sequence shown here is derived from an EMBL/GenBank/DDBJ whole genome shotgun (WGS) entry which is preliminary data.</text>
</comment>
<proteinExistence type="predicted"/>
<dbReference type="InterPro" id="IPR001650">
    <property type="entry name" value="Helicase_C-like"/>
</dbReference>
<evidence type="ECO:0000313" key="6">
    <source>
        <dbReference type="Proteomes" id="UP000294641"/>
    </source>
</evidence>
<dbReference type="EMBL" id="SNZG01000032">
    <property type="protein sequence ID" value="TDR35187.1"/>
    <property type="molecule type" value="Genomic_DNA"/>
</dbReference>
<dbReference type="PROSITE" id="PS51192">
    <property type="entry name" value="HELICASE_ATP_BIND_1"/>
    <property type="match status" value="1"/>
</dbReference>
<dbReference type="Pfam" id="PF04851">
    <property type="entry name" value="ResIII"/>
    <property type="match status" value="1"/>
</dbReference>
<keyword evidence="4" id="KW-0067">ATP-binding</keyword>
<dbReference type="PANTHER" id="PTHR47396">
    <property type="entry name" value="TYPE I RESTRICTION ENZYME ECOKI R PROTEIN"/>
    <property type="match status" value="1"/>
</dbReference>
<dbReference type="AlphaFoldDB" id="A0A8B4QA57"/>
<evidence type="ECO:0000313" key="5">
    <source>
        <dbReference type="Proteomes" id="UP000254330"/>
    </source>
</evidence>
<accession>A0A8B4QA57</accession>
<dbReference type="GO" id="GO:0003677">
    <property type="term" value="F:DNA binding"/>
    <property type="evidence" value="ECO:0007669"/>
    <property type="project" value="InterPro"/>
</dbReference>
<dbReference type="InterPro" id="IPR027417">
    <property type="entry name" value="P-loop_NTPase"/>
</dbReference>
<feature type="domain" description="Helicase C-terminal" evidence="2">
    <location>
        <begin position="337"/>
        <end position="511"/>
    </location>
</feature>
<dbReference type="SMART" id="SM00490">
    <property type="entry name" value="HELICc"/>
    <property type="match status" value="1"/>
</dbReference>
<dbReference type="PANTHER" id="PTHR47396:SF1">
    <property type="entry name" value="ATP-DEPENDENT HELICASE IRC3-RELATED"/>
    <property type="match status" value="1"/>
</dbReference>
<protein>
    <submittedName>
        <fullName evidence="4">Superfamily II DNA or RNA helicase</fullName>
    </submittedName>
    <submittedName>
        <fullName evidence="3">Type I restriction enzyme EcoKI subunit R</fullName>
    </submittedName>
</protein>
<organism evidence="3 5">
    <name type="scientific">Kurthia zopfii</name>
    <dbReference type="NCBI Taxonomy" id="1650"/>
    <lineage>
        <taxon>Bacteria</taxon>
        <taxon>Bacillati</taxon>
        <taxon>Bacillota</taxon>
        <taxon>Bacilli</taxon>
        <taxon>Bacillales</taxon>
        <taxon>Caryophanaceae</taxon>
        <taxon>Kurthia</taxon>
    </lineage>
</organism>
<reference evidence="3 5" key="1">
    <citation type="submission" date="2018-06" db="EMBL/GenBank/DDBJ databases">
        <authorList>
            <consortium name="Pathogen Informatics"/>
            <person name="Doyle S."/>
        </authorList>
    </citation>
    <scope>NUCLEOTIDE SEQUENCE [LARGE SCALE GENOMIC DNA]</scope>
    <source>
        <strain evidence="3 5">NCTC10597</strain>
    </source>
</reference>
<dbReference type="InterPro" id="IPR050742">
    <property type="entry name" value="Helicase_Restrict-Modif_Enz"/>
</dbReference>
<dbReference type="PROSITE" id="PS51194">
    <property type="entry name" value="HELICASE_CTER"/>
    <property type="match status" value="1"/>
</dbReference>
<keyword evidence="4" id="KW-0547">Nucleotide-binding</keyword>
<sequence length="774" mass="89148">MIEVLSEIESKAKLNKNSRTSLKCRSFIKKLGYRSRSKKMIHEIDQAIQRTNLTMLLPDQVESWLEIDLDDAIHFQYNAKSRVLAPTTSKAPALYAFQAEAVNRIHRKMIGNDSFKGMLVLPTGGGKTTTAVRWIWEAALSKRKKVLWIAHRHELLNQALETMRNQVEKPVKYRVVSGIHDHATMIQDEQLIIASKDSLTHHGERLANWLAEDDELFLVIDEAHHATSRTYIQLIRSLEKSLDRLYLLGLTATPFRTAESESGALRKLFKDGILYKKDLKNLVASGILSEPHFFSMQTDVQIAQKLTAEQLETLRFTDQLPEKIMDKLVEHHPRNLLIVQQYIASANQFGKTILFAINQLHATMLALLFQQHQVDARVVISQNDVDHNADTIQAFRNNEFPILINVNILTEGADFPDVQSVFLTRPTISSIFMTQMVGRALRGEVAGGTKVANIVSFIDDWVEKIAWSNPQSLLAGENGDETFEGISDRKVTEIISAQVMEQLALRMNNHLDFADMKRNYFAESVPMGVYAMHYLHDEKTISEDVLVYENDVDAYALMLEQLPRFCIQNGLSSKLTNGQIRQFAEQLELQFFIEDELQPMYEIIDLMAILKYFLVTKELPALLLFKERKQVNITELARTIVQKDYTYRQQKEFIQQNWDEQPFLQVFFNYEEIYYKKCVQSELLMIDTIFSPKEPYESDVSLAKLKKSNHSEWRSLMYQVFERNKQKNGMYQCVLSGERSMNKADFKVGYKKSLKNGGKTTVNNLALVKKSDKY</sequence>
<dbReference type="RefSeq" id="WP_109350374.1">
    <property type="nucleotide sequence ID" value="NZ_BJUE01000029.1"/>
</dbReference>
<dbReference type="GO" id="GO:0005524">
    <property type="term" value="F:ATP binding"/>
    <property type="evidence" value="ECO:0007669"/>
    <property type="project" value="InterPro"/>
</dbReference>
<dbReference type="Proteomes" id="UP000254330">
    <property type="component" value="Unassembled WGS sequence"/>
</dbReference>
<dbReference type="SUPFAM" id="SSF52540">
    <property type="entry name" value="P-loop containing nucleoside triphosphate hydrolases"/>
    <property type="match status" value="1"/>
</dbReference>